<dbReference type="Proteomes" id="UP000198462">
    <property type="component" value="Unassembled WGS sequence"/>
</dbReference>
<feature type="region of interest" description="Disordered" evidence="1">
    <location>
        <begin position="68"/>
        <end position="93"/>
    </location>
</feature>
<proteinExistence type="predicted"/>
<comment type="caution">
    <text evidence="2">The sequence shown here is derived from an EMBL/GenBank/DDBJ whole genome shotgun (WGS) entry which is preliminary data.</text>
</comment>
<dbReference type="RefSeq" id="WP_088712684.1">
    <property type="nucleotide sequence ID" value="NZ_NFZT01000001.1"/>
</dbReference>
<dbReference type="EMBL" id="NFZT01000001">
    <property type="protein sequence ID" value="OWV33985.1"/>
    <property type="molecule type" value="Genomic_DNA"/>
</dbReference>
<organism evidence="2 3">
    <name type="scientific">Pacificimonas flava</name>
    <dbReference type="NCBI Taxonomy" id="1234595"/>
    <lineage>
        <taxon>Bacteria</taxon>
        <taxon>Pseudomonadati</taxon>
        <taxon>Pseudomonadota</taxon>
        <taxon>Alphaproteobacteria</taxon>
        <taxon>Sphingomonadales</taxon>
        <taxon>Sphingosinicellaceae</taxon>
        <taxon>Pacificimonas</taxon>
    </lineage>
</organism>
<evidence type="ECO:0000256" key="1">
    <source>
        <dbReference type="SAM" id="MobiDB-lite"/>
    </source>
</evidence>
<keyword evidence="3" id="KW-1185">Reference proteome</keyword>
<reference evidence="3" key="1">
    <citation type="submission" date="2017-05" db="EMBL/GenBank/DDBJ databases">
        <authorList>
            <person name="Lin X."/>
        </authorList>
    </citation>
    <scope>NUCLEOTIDE SEQUENCE [LARGE SCALE GENOMIC DNA]</scope>
    <source>
        <strain evidence="3">JLT2012</strain>
    </source>
</reference>
<accession>A0A219B6K6</accession>
<gene>
    <name evidence="2" type="ORF">B5C34_11285</name>
</gene>
<protein>
    <submittedName>
        <fullName evidence="2">Uncharacterized protein</fullName>
    </submittedName>
</protein>
<evidence type="ECO:0000313" key="3">
    <source>
        <dbReference type="Proteomes" id="UP000198462"/>
    </source>
</evidence>
<sequence>MAEDADLPARLARLEAALAKLESGVAEKLGDSHAAAGLRREHDELVQRHDRLVKETRAAAADLDVLLGKDQPGSKAAGSDLPAEAGAHEMGAR</sequence>
<name>A0A219B6K6_9SPHN</name>
<evidence type="ECO:0000313" key="2">
    <source>
        <dbReference type="EMBL" id="OWV33985.1"/>
    </source>
</evidence>
<dbReference type="AlphaFoldDB" id="A0A219B6K6"/>